<proteinExistence type="predicted"/>
<name>A0ACC1CHR9_9NEOP</name>
<keyword evidence="2" id="KW-1185">Reference proteome</keyword>
<sequence length="127" mass="14903">MNSIFVVLTLLLKIAGFQVPISQSNIEKSRNVLLHVEGNSSVYFKYENESRKMAVFDPWRWSSTRPPGFFWLNKLKYLIEHIWKLYGEEGLDYHRKDMLKGKAVVDFINKKRTKATKNGIDMFVTKS</sequence>
<evidence type="ECO:0000313" key="2">
    <source>
        <dbReference type="Proteomes" id="UP000824533"/>
    </source>
</evidence>
<gene>
    <name evidence="1" type="ORF">K1T71_013751</name>
</gene>
<dbReference type="Proteomes" id="UP000824533">
    <property type="component" value="Linkage Group LG26"/>
</dbReference>
<organism evidence="1 2">
    <name type="scientific">Dendrolimus kikuchii</name>
    <dbReference type="NCBI Taxonomy" id="765133"/>
    <lineage>
        <taxon>Eukaryota</taxon>
        <taxon>Metazoa</taxon>
        <taxon>Ecdysozoa</taxon>
        <taxon>Arthropoda</taxon>
        <taxon>Hexapoda</taxon>
        <taxon>Insecta</taxon>
        <taxon>Pterygota</taxon>
        <taxon>Neoptera</taxon>
        <taxon>Endopterygota</taxon>
        <taxon>Lepidoptera</taxon>
        <taxon>Glossata</taxon>
        <taxon>Ditrysia</taxon>
        <taxon>Bombycoidea</taxon>
        <taxon>Lasiocampidae</taxon>
        <taxon>Dendrolimus</taxon>
    </lineage>
</organism>
<comment type="caution">
    <text evidence="1">The sequence shown here is derived from an EMBL/GenBank/DDBJ whole genome shotgun (WGS) entry which is preliminary data.</text>
</comment>
<protein>
    <submittedName>
        <fullName evidence="1">Uncharacterized protein</fullName>
    </submittedName>
</protein>
<dbReference type="EMBL" id="CM034412">
    <property type="protein sequence ID" value="KAJ0170979.1"/>
    <property type="molecule type" value="Genomic_DNA"/>
</dbReference>
<accession>A0ACC1CHR9</accession>
<reference evidence="1 2" key="1">
    <citation type="journal article" date="2021" name="Front. Genet.">
        <title>Chromosome-Level Genome Assembly Reveals Significant Gene Expansion in the Toll and IMD Signaling Pathways of Dendrolimus kikuchii.</title>
        <authorList>
            <person name="Zhou J."/>
            <person name="Wu P."/>
            <person name="Xiong Z."/>
            <person name="Liu N."/>
            <person name="Zhao N."/>
            <person name="Ji M."/>
            <person name="Qiu Y."/>
            <person name="Yang B."/>
        </authorList>
    </citation>
    <scope>NUCLEOTIDE SEQUENCE [LARGE SCALE GENOMIC DNA]</scope>
    <source>
        <strain evidence="1">Ann1</strain>
    </source>
</reference>
<evidence type="ECO:0000313" key="1">
    <source>
        <dbReference type="EMBL" id="KAJ0170979.1"/>
    </source>
</evidence>